<dbReference type="RefSeq" id="WP_264842886.1">
    <property type="nucleotide sequence ID" value="NZ_AP025628.1"/>
</dbReference>
<keyword evidence="13" id="KW-0067">ATP-binding</keyword>
<evidence type="ECO:0000256" key="19">
    <source>
        <dbReference type="SAM" id="Phobius"/>
    </source>
</evidence>
<sequence>MNLRAVRWILALLPAFMVGAFEWWRHTLYDFMPQWIGNSLAAGMAVAGSILYYKATWTLIERLQAEVQAQRAREQVLRERERIARDLHDSISQALFFCNVELQSLQRHLEAKDLDRARRAAEEVRSGIASAYEQVRHTIFDLRLMPETASPGDTAPLRPTLEALLAEFSRQTGIASSLEGKDPVPLPRGTLGEVLRIVRETLWNVRKHAGASRVTVVLESRDGHLHLVLKDDGAGFDPSRVKPGFGIQTMKERASLLGGTLEVASEPGRGTEVRLRVPLAGGVRGHADGAHPDRR</sequence>
<keyword evidence="19" id="KW-0472">Membrane</keyword>
<evidence type="ECO:0000256" key="18">
    <source>
        <dbReference type="ARBA" id="ARBA00030800"/>
    </source>
</evidence>
<keyword evidence="14" id="KW-0408">Iron</keyword>
<comment type="cofactor">
    <cofactor evidence="2">
        <name>[4Fe-4S] cluster</name>
        <dbReference type="ChEBI" id="CHEBI:49883"/>
    </cofactor>
</comment>
<dbReference type="PRINTS" id="PR00344">
    <property type="entry name" value="BCTRLSENSOR"/>
</dbReference>
<evidence type="ECO:0000259" key="20">
    <source>
        <dbReference type="PROSITE" id="PS50109"/>
    </source>
</evidence>
<keyword evidence="9" id="KW-0808">Transferase</keyword>
<evidence type="ECO:0000313" key="21">
    <source>
        <dbReference type="EMBL" id="BDG62295.1"/>
    </source>
</evidence>
<reference evidence="21" key="1">
    <citation type="submission" date="2022-03" db="EMBL/GenBank/DDBJ databases">
        <title>Complete genome sequence of Caldinitratiruptor microaerophilus.</title>
        <authorList>
            <person name="Mukaiyama R."/>
            <person name="Nishiyama T."/>
            <person name="Ueda K."/>
        </authorList>
    </citation>
    <scope>NUCLEOTIDE SEQUENCE</scope>
    <source>
        <strain evidence="21">JCM 16183</strain>
    </source>
</reference>
<keyword evidence="6" id="KW-0004">4Fe-4S</keyword>
<name>A0AA35CMZ8_9FIRM</name>
<gene>
    <name evidence="21" type="ORF">caldi_33850</name>
</gene>
<dbReference type="AlphaFoldDB" id="A0AA35CMZ8"/>
<evidence type="ECO:0000256" key="9">
    <source>
        <dbReference type="ARBA" id="ARBA00022679"/>
    </source>
</evidence>
<evidence type="ECO:0000256" key="2">
    <source>
        <dbReference type="ARBA" id="ARBA00001966"/>
    </source>
</evidence>
<dbReference type="GO" id="GO:0016020">
    <property type="term" value="C:membrane"/>
    <property type="evidence" value="ECO:0007669"/>
    <property type="project" value="InterPro"/>
</dbReference>
<evidence type="ECO:0000256" key="14">
    <source>
        <dbReference type="ARBA" id="ARBA00023004"/>
    </source>
</evidence>
<dbReference type="GO" id="GO:0046983">
    <property type="term" value="F:protein dimerization activity"/>
    <property type="evidence" value="ECO:0007669"/>
    <property type="project" value="InterPro"/>
</dbReference>
<dbReference type="PROSITE" id="PS50109">
    <property type="entry name" value="HIS_KIN"/>
    <property type="match status" value="1"/>
</dbReference>
<dbReference type="GO" id="GO:0000155">
    <property type="term" value="F:phosphorelay sensor kinase activity"/>
    <property type="evidence" value="ECO:0007669"/>
    <property type="project" value="InterPro"/>
</dbReference>
<keyword evidence="12" id="KW-0418">Kinase</keyword>
<evidence type="ECO:0000256" key="3">
    <source>
        <dbReference type="ARBA" id="ARBA00004496"/>
    </source>
</evidence>
<dbReference type="Gene3D" id="1.20.5.1930">
    <property type="match status" value="1"/>
</dbReference>
<keyword evidence="19" id="KW-1133">Transmembrane helix</keyword>
<keyword evidence="15" id="KW-0902">Two-component regulatory system</keyword>
<dbReference type="InterPro" id="IPR050482">
    <property type="entry name" value="Sensor_HK_TwoCompSys"/>
</dbReference>
<evidence type="ECO:0000256" key="6">
    <source>
        <dbReference type="ARBA" id="ARBA00022485"/>
    </source>
</evidence>
<dbReference type="SUPFAM" id="SSF55874">
    <property type="entry name" value="ATPase domain of HSP90 chaperone/DNA topoisomerase II/histidine kinase"/>
    <property type="match status" value="1"/>
</dbReference>
<keyword evidence="10" id="KW-0479">Metal-binding</keyword>
<dbReference type="SMART" id="SM00387">
    <property type="entry name" value="HATPase_c"/>
    <property type="match status" value="1"/>
</dbReference>
<evidence type="ECO:0000256" key="17">
    <source>
        <dbReference type="ARBA" id="ARBA00024827"/>
    </source>
</evidence>
<keyword evidence="22" id="KW-1185">Reference proteome</keyword>
<dbReference type="EC" id="2.7.13.3" evidence="4"/>
<evidence type="ECO:0000256" key="7">
    <source>
        <dbReference type="ARBA" id="ARBA00022490"/>
    </source>
</evidence>
<dbReference type="InterPro" id="IPR004358">
    <property type="entry name" value="Sig_transdc_His_kin-like_C"/>
</dbReference>
<keyword evidence="7" id="KW-0963">Cytoplasm</keyword>
<evidence type="ECO:0000313" key="22">
    <source>
        <dbReference type="Proteomes" id="UP001163687"/>
    </source>
</evidence>
<evidence type="ECO:0000256" key="4">
    <source>
        <dbReference type="ARBA" id="ARBA00012438"/>
    </source>
</evidence>
<comment type="function">
    <text evidence="17">Member of the two-component regulatory system NreB/NreC involved in the control of dissimilatory nitrate/nitrite reduction in response to oxygen. NreB functions as a direct oxygen sensor histidine kinase which is autophosphorylated, in the absence of oxygen, probably at the conserved histidine residue, and transfers its phosphate group probably to a conserved aspartate residue of NreC. NreB/NreC activates the expression of the nitrate (narGHJI) and nitrite (nir) reductase operons, as well as the putative nitrate transporter gene narT.</text>
</comment>
<evidence type="ECO:0000256" key="11">
    <source>
        <dbReference type="ARBA" id="ARBA00022741"/>
    </source>
</evidence>
<dbReference type="GO" id="GO:0046872">
    <property type="term" value="F:metal ion binding"/>
    <property type="evidence" value="ECO:0007669"/>
    <property type="project" value="UniProtKB-KW"/>
</dbReference>
<protein>
    <recommendedName>
        <fullName evidence="5">Oxygen sensor histidine kinase NreB</fullName>
        <ecNumber evidence="4">2.7.13.3</ecNumber>
    </recommendedName>
    <alternativeName>
        <fullName evidence="18">Nitrogen regulation protein B</fullName>
    </alternativeName>
</protein>
<feature type="domain" description="Histidine kinase" evidence="20">
    <location>
        <begin position="193"/>
        <end position="281"/>
    </location>
</feature>
<dbReference type="GO" id="GO:0005737">
    <property type="term" value="C:cytoplasm"/>
    <property type="evidence" value="ECO:0007669"/>
    <property type="project" value="UniProtKB-SubCell"/>
</dbReference>
<comment type="catalytic activity">
    <reaction evidence="1">
        <text>ATP + protein L-histidine = ADP + protein N-phospho-L-histidine.</text>
        <dbReference type="EC" id="2.7.13.3"/>
    </reaction>
</comment>
<evidence type="ECO:0000256" key="5">
    <source>
        <dbReference type="ARBA" id="ARBA00017322"/>
    </source>
</evidence>
<evidence type="ECO:0000256" key="16">
    <source>
        <dbReference type="ARBA" id="ARBA00023014"/>
    </source>
</evidence>
<dbReference type="PANTHER" id="PTHR24421">
    <property type="entry name" value="NITRATE/NITRITE SENSOR PROTEIN NARX-RELATED"/>
    <property type="match status" value="1"/>
</dbReference>
<keyword evidence="19" id="KW-0812">Transmembrane</keyword>
<dbReference type="CDD" id="cd16917">
    <property type="entry name" value="HATPase_UhpB-NarQ-NarX-like"/>
    <property type="match status" value="1"/>
</dbReference>
<proteinExistence type="predicted"/>
<keyword evidence="11" id="KW-0547">Nucleotide-binding</keyword>
<dbReference type="InterPro" id="IPR003594">
    <property type="entry name" value="HATPase_dom"/>
</dbReference>
<keyword evidence="16" id="KW-0411">Iron-sulfur</keyword>
<keyword evidence="8" id="KW-0597">Phosphoprotein</keyword>
<dbReference type="GO" id="GO:0051539">
    <property type="term" value="F:4 iron, 4 sulfur cluster binding"/>
    <property type="evidence" value="ECO:0007669"/>
    <property type="project" value="UniProtKB-KW"/>
</dbReference>
<evidence type="ECO:0000256" key="1">
    <source>
        <dbReference type="ARBA" id="ARBA00000085"/>
    </source>
</evidence>
<comment type="subcellular location">
    <subcellularLocation>
        <location evidence="3">Cytoplasm</location>
    </subcellularLocation>
</comment>
<feature type="transmembrane region" description="Helical" evidence="19">
    <location>
        <begin position="36"/>
        <end position="53"/>
    </location>
</feature>
<evidence type="ECO:0000256" key="12">
    <source>
        <dbReference type="ARBA" id="ARBA00022777"/>
    </source>
</evidence>
<dbReference type="Proteomes" id="UP001163687">
    <property type="component" value="Chromosome"/>
</dbReference>
<organism evidence="21 22">
    <name type="scientific">Caldinitratiruptor microaerophilus</name>
    <dbReference type="NCBI Taxonomy" id="671077"/>
    <lineage>
        <taxon>Bacteria</taxon>
        <taxon>Bacillati</taxon>
        <taxon>Bacillota</taxon>
        <taxon>Clostridia</taxon>
        <taxon>Eubacteriales</taxon>
        <taxon>Symbiobacteriaceae</taxon>
        <taxon>Caldinitratiruptor</taxon>
    </lineage>
</organism>
<dbReference type="Pfam" id="PF02518">
    <property type="entry name" value="HATPase_c"/>
    <property type="match status" value="1"/>
</dbReference>
<dbReference type="InterPro" id="IPR036890">
    <property type="entry name" value="HATPase_C_sf"/>
</dbReference>
<dbReference type="PANTHER" id="PTHR24421:SF10">
    <property type="entry name" value="NITRATE_NITRITE SENSOR PROTEIN NARQ"/>
    <property type="match status" value="1"/>
</dbReference>
<evidence type="ECO:0000256" key="13">
    <source>
        <dbReference type="ARBA" id="ARBA00022840"/>
    </source>
</evidence>
<evidence type="ECO:0000256" key="10">
    <source>
        <dbReference type="ARBA" id="ARBA00022723"/>
    </source>
</evidence>
<dbReference type="Gene3D" id="3.30.565.10">
    <property type="entry name" value="Histidine kinase-like ATPase, C-terminal domain"/>
    <property type="match status" value="1"/>
</dbReference>
<dbReference type="EMBL" id="AP025628">
    <property type="protein sequence ID" value="BDG62295.1"/>
    <property type="molecule type" value="Genomic_DNA"/>
</dbReference>
<accession>A0AA35CMZ8</accession>
<evidence type="ECO:0000256" key="15">
    <source>
        <dbReference type="ARBA" id="ARBA00023012"/>
    </source>
</evidence>
<dbReference type="KEGG" id="cmic:caldi_33850"/>
<dbReference type="GO" id="GO:0005524">
    <property type="term" value="F:ATP binding"/>
    <property type="evidence" value="ECO:0007669"/>
    <property type="project" value="UniProtKB-KW"/>
</dbReference>
<evidence type="ECO:0000256" key="8">
    <source>
        <dbReference type="ARBA" id="ARBA00022553"/>
    </source>
</evidence>
<dbReference type="Pfam" id="PF07730">
    <property type="entry name" value="HisKA_3"/>
    <property type="match status" value="1"/>
</dbReference>
<dbReference type="InterPro" id="IPR011712">
    <property type="entry name" value="Sig_transdc_His_kin_sub3_dim/P"/>
</dbReference>
<dbReference type="InterPro" id="IPR005467">
    <property type="entry name" value="His_kinase_dom"/>
</dbReference>